<reference evidence="3 4" key="1">
    <citation type="submission" date="2020-04" db="EMBL/GenBank/DDBJ databases">
        <title>Genome sequence for Sphingorhabdus sp. strain M1.</title>
        <authorList>
            <person name="Park S.-J."/>
        </authorList>
    </citation>
    <scope>NUCLEOTIDE SEQUENCE [LARGE SCALE GENOMIC DNA]</scope>
    <source>
        <strain evidence="3 4">JK6</strain>
    </source>
</reference>
<dbReference type="EC" id="1.1.1.47" evidence="3"/>
<evidence type="ECO:0000313" key="4">
    <source>
        <dbReference type="Proteomes" id="UP000501600"/>
    </source>
</evidence>
<dbReference type="PANTHER" id="PTHR24321">
    <property type="entry name" value="DEHYDROGENASES, SHORT CHAIN"/>
    <property type="match status" value="1"/>
</dbReference>
<dbReference type="RefSeq" id="WP_168818598.1">
    <property type="nucleotide sequence ID" value="NZ_CP051217.1"/>
</dbReference>
<evidence type="ECO:0000313" key="3">
    <source>
        <dbReference type="EMBL" id="QJB68756.1"/>
    </source>
</evidence>
<dbReference type="PROSITE" id="PS00061">
    <property type="entry name" value="ADH_SHORT"/>
    <property type="match status" value="1"/>
</dbReference>
<accession>A0A6H2DM67</accession>
<dbReference type="Proteomes" id="UP000501600">
    <property type="component" value="Chromosome"/>
</dbReference>
<dbReference type="EMBL" id="CP051217">
    <property type="protein sequence ID" value="QJB68756.1"/>
    <property type="molecule type" value="Genomic_DNA"/>
</dbReference>
<dbReference type="InterPro" id="IPR036291">
    <property type="entry name" value="NAD(P)-bd_dom_sf"/>
</dbReference>
<dbReference type="SUPFAM" id="SSF51735">
    <property type="entry name" value="NAD(P)-binding Rossmann-fold domains"/>
    <property type="match status" value="1"/>
</dbReference>
<dbReference type="PRINTS" id="PR00080">
    <property type="entry name" value="SDRFAMILY"/>
</dbReference>
<dbReference type="FunFam" id="3.40.50.720:FF:000084">
    <property type="entry name" value="Short-chain dehydrogenase reductase"/>
    <property type="match status" value="1"/>
</dbReference>
<organism evidence="3 4">
    <name type="scientific">Parasphingorhabdus halotolerans</name>
    <dbReference type="NCBI Taxonomy" id="2725558"/>
    <lineage>
        <taxon>Bacteria</taxon>
        <taxon>Pseudomonadati</taxon>
        <taxon>Pseudomonadota</taxon>
        <taxon>Alphaproteobacteria</taxon>
        <taxon>Sphingomonadales</taxon>
        <taxon>Sphingomonadaceae</taxon>
        <taxon>Parasphingorhabdus</taxon>
    </lineage>
</organism>
<evidence type="ECO:0000256" key="1">
    <source>
        <dbReference type="ARBA" id="ARBA00006484"/>
    </source>
</evidence>
<proteinExistence type="inferred from homology"/>
<gene>
    <name evidence="3" type="ORF">HF685_05245</name>
</gene>
<dbReference type="NCBIfam" id="NF005559">
    <property type="entry name" value="PRK07231.1"/>
    <property type="match status" value="1"/>
</dbReference>
<protein>
    <submittedName>
        <fullName evidence="3">Glucose 1-dehydrogenase</fullName>
        <ecNumber evidence="3">1.1.1.47</ecNumber>
    </submittedName>
</protein>
<keyword evidence="2 3" id="KW-0560">Oxidoreductase</keyword>
<dbReference type="InterPro" id="IPR002347">
    <property type="entry name" value="SDR_fam"/>
</dbReference>
<dbReference type="PANTHER" id="PTHR24321:SF8">
    <property type="entry name" value="ESTRADIOL 17-BETA-DEHYDROGENASE 8-RELATED"/>
    <property type="match status" value="1"/>
</dbReference>
<dbReference type="Gene3D" id="3.40.50.720">
    <property type="entry name" value="NAD(P)-binding Rossmann-like Domain"/>
    <property type="match status" value="1"/>
</dbReference>
<comment type="similarity">
    <text evidence="1">Belongs to the short-chain dehydrogenases/reductases (SDR) family.</text>
</comment>
<dbReference type="KEGG" id="phao:HF685_05245"/>
<dbReference type="PRINTS" id="PR00081">
    <property type="entry name" value="GDHRDH"/>
</dbReference>
<dbReference type="GO" id="GO:0047936">
    <property type="term" value="F:glucose 1-dehydrogenase [NAD(P)+] activity"/>
    <property type="evidence" value="ECO:0007669"/>
    <property type="project" value="UniProtKB-EC"/>
</dbReference>
<evidence type="ECO:0000256" key="2">
    <source>
        <dbReference type="ARBA" id="ARBA00023002"/>
    </source>
</evidence>
<keyword evidence="4" id="KW-1185">Reference proteome</keyword>
<sequence>MGRLSGKVAIITGAARGMGEATARLFASEGAKVVLTDVLEDEGQAVAADIGDAASFIKHDVSSDDDWAAVVAKAKADHGTVDILVNNAGVVHFTPIEALSAEDAQHVLGINTIGPMLGIKHVSAVMKAAGKGSIVNISSVDGLRGCNGLTIYTASKWALRGLTKSLAYELGTSGIRVNSVHPGGVDTPMGNARDLPADQLNAAFGRVPLQRIGQPEEIAQASLFLATDEASYITGAEIAVDGGWSSGYFQPVLPGAPEGMTP</sequence>
<dbReference type="Pfam" id="PF13561">
    <property type="entry name" value="adh_short_C2"/>
    <property type="match status" value="1"/>
</dbReference>
<dbReference type="InterPro" id="IPR020904">
    <property type="entry name" value="Sc_DH/Rdtase_CS"/>
</dbReference>
<dbReference type="AlphaFoldDB" id="A0A6H2DM67"/>
<name>A0A6H2DM67_9SPHN</name>